<keyword evidence="5" id="KW-0547">Nucleotide-binding</keyword>
<accession>K8DX76</accession>
<dbReference type="Gene3D" id="1.10.287.130">
    <property type="match status" value="1"/>
</dbReference>
<feature type="transmembrane region" description="Helical" evidence="9">
    <location>
        <begin position="12"/>
        <end position="31"/>
    </location>
</feature>
<keyword evidence="9" id="KW-1133">Transmembrane helix</keyword>
<dbReference type="InterPro" id="IPR005467">
    <property type="entry name" value="His_kinase_dom"/>
</dbReference>
<dbReference type="PROSITE" id="PS50109">
    <property type="entry name" value="HIS_KIN"/>
    <property type="match status" value="1"/>
</dbReference>
<dbReference type="InterPro" id="IPR004358">
    <property type="entry name" value="Sig_transdc_His_kin-like_C"/>
</dbReference>
<evidence type="ECO:0000256" key="6">
    <source>
        <dbReference type="ARBA" id="ARBA00022777"/>
    </source>
</evidence>
<dbReference type="EC" id="2.7.13.3" evidence="2"/>
<evidence type="ECO:0000313" key="12">
    <source>
        <dbReference type="Proteomes" id="UP000009315"/>
    </source>
</evidence>
<evidence type="ECO:0000256" key="7">
    <source>
        <dbReference type="ARBA" id="ARBA00022840"/>
    </source>
</evidence>
<keyword evidence="9" id="KW-0472">Membrane</keyword>
<dbReference type="SUPFAM" id="SSF55874">
    <property type="entry name" value="ATPase domain of HSP90 chaperone/DNA topoisomerase II/histidine kinase"/>
    <property type="match status" value="1"/>
</dbReference>
<dbReference type="SUPFAM" id="SSF47384">
    <property type="entry name" value="Homodimeric domain of signal transducing histidine kinase"/>
    <property type="match status" value="1"/>
</dbReference>
<dbReference type="STRING" id="1121428.DESHY_110073"/>
<dbReference type="Gene3D" id="3.30.450.20">
    <property type="entry name" value="PAS domain"/>
    <property type="match status" value="1"/>
</dbReference>
<evidence type="ECO:0000256" key="2">
    <source>
        <dbReference type="ARBA" id="ARBA00012438"/>
    </source>
</evidence>
<dbReference type="Gene3D" id="3.30.565.10">
    <property type="entry name" value="Histidine kinase-like ATPase, C-terminal domain"/>
    <property type="match status" value="1"/>
</dbReference>
<evidence type="ECO:0000256" key="5">
    <source>
        <dbReference type="ARBA" id="ARBA00022741"/>
    </source>
</evidence>
<evidence type="ECO:0000256" key="1">
    <source>
        <dbReference type="ARBA" id="ARBA00000085"/>
    </source>
</evidence>
<dbReference type="SMART" id="SM00387">
    <property type="entry name" value="HATPase_c"/>
    <property type="match status" value="1"/>
</dbReference>
<gene>
    <name evidence="11" type="ORF">DESHY_110073</name>
</gene>
<feature type="transmembrane region" description="Helical" evidence="9">
    <location>
        <begin position="37"/>
        <end position="58"/>
    </location>
</feature>
<comment type="caution">
    <text evidence="11">The sequence shown here is derived from an EMBL/GenBank/DDBJ whole genome shotgun (WGS) entry which is preliminary data.</text>
</comment>
<dbReference type="Proteomes" id="UP000009315">
    <property type="component" value="Unassembled WGS sequence"/>
</dbReference>
<dbReference type="PANTHER" id="PTHR43065">
    <property type="entry name" value="SENSOR HISTIDINE KINASE"/>
    <property type="match status" value="1"/>
</dbReference>
<keyword evidence="3" id="KW-0597">Phosphoprotein</keyword>
<reference evidence="11 12" key="1">
    <citation type="journal article" date="2013" name="Genome Announc.">
        <title>Genome Sequence of the Sulfate-Reducing Bacterium Desulfotomaculum hydrothermale Lam5(T).</title>
        <authorList>
            <person name="Amin O."/>
            <person name="Fardeau M.L."/>
            <person name="Valette O."/>
            <person name="Hirschler-Rea A."/>
            <person name="Barbe V."/>
            <person name="Medigue C."/>
            <person name="Vacherie B."/>
            <person name="Ollivier B."/>
            <person name="Bertin P.N."/>
            <person name="Dolla A."/>
        </authorList>
    </citation>
    <scope>NUCLEOTIDE SEQUENCE [LARGE SCALE GENOMIC DNA]</scope>
    <source>
        <strain evidence="12">Lam5 / DSM 18033</strain>
    </source>
</reference>
<sequence length="423" mass="47262">MVSKEVLTLTNQFWIAMFVLQLATFVFTHWLAKTLGLTVAAACCLQVLLAAGPCIMLYRRVTARIKELADKTKTQSPVVFQDLPVPLIVADKRGQITAINDLAGEICGISDLKEPINLFALSFTNDNPLFFLAQTLKDKQVYHEQHYIYQREDDLKYYLLCTAEILKKDGQSAGAMLIALPVTEHSLLSNYLSQRGKLAMISELAAGTAHEIRNPLTTVQGLIQLLSRRFQEGDPAREYVAIMLQEIGQINRIINELLQLARRRTPNLSFASLPAVLDKVLLTVAAEANRRSIIIEKQYNHRLPLMVLDEDQIQQAFWHLASNAIHAMPYGGTLTVAARYLTAEDIMEITFTDTGTGIPREKMTQIFYPFFTTRPEATGLGLPVSYQIIDNHGGRISVKSLPGKGSTFTVKLPLVNYEKAKTP</sequence>
<dbReference type="InterPro" id="IPR036097">
    <property type="entry name" value="HisK_dim/P_sf"/>
</dbReference>
<feature type="domain" description="Histidine kinase" evidence="10">
    <location>
        <begin position="207"/>
        <end position="416"/>
    </location>
</feature>
<dbReference type="PRINTS" id="PR00344">
    <property type="entry name" value="BCTRLSENSOR"/>
</dbReference>
<evidence type="ECO:0000313" key="11">
    <source>
        <dbReference type="EMBL" id="CCO07129.1"/>
    </source>
</evidence>
<dbReference type="PANTHER" id="PTHR43065:SF10">
    <property type="entry name" value="PEROXIDE STRESS-ACTIVATED HISTIDINE KINASE MAK3"/>
    <property type="match status" value="1"/>
</dbReference>
<keyword evidence="4" id="KW-0808">Transferase</keyword>
<evidence type="ECO:0000259" key="10">
    <source>
        <dbReference type="PROSITE" id="PS50109"/>
    </source>
</evidence>
<keyword evidence="8" id="KW-0902">Two-component regulatory system</keyword>
<dbReference type="GO" id="GO:0005524">
    <property type="term" value="F:ATP binding"/>
    <property type="evidence" value="ECO:0007669"/>
    <property type="project" value="UniProtKB-KW"/>
</dbReference>
<dbReference type="InterPro" id="IPR036890">
    <property type="entry name" value="HATPase_C_sf"/>
</dbReference>
<keyword evidence="7" id="KW-0067">ATP-binding</keyword>
<dbReference type="Pfam" id="PF02518">
    <property type="entry name" value="HATPase_c"/>
    <property type="match status" value="1"/>
</dbReference>
<dbReference type="EMBL" id="CAOS01000003">
    <property type="protein sequence ID" value="CCO07129.1"/>
    <property type="molecule type" value="Genomic_DNA"/>
</dbReference>
<dbReference type="Pfam" id="PF00512">
    <property type="entry name" value="HisKA"/>
    <property type="match status" value="1"/>
</dbReference>
<keyword evidence="12" id="KW-1185">Reference proteome</keyword>
<comment type="catalytic activity">
    <reaction evidence="1">
        <text>ATP + protein L-histidine = ADP + protein N-phospho-L-histidine.</text>
        <dbReference type="EC" id="2.7.13.3"/>
    </reaction>
</comment>
<evidence type="ECO:0000256" key="8">
    <source>
        <dbReference type="ARBA" id="ARBA00023012"/>
    </source>
</evidence>
<evidence type="ECO:0000256" key="3">
    <source>
        <dbReference type="ARBA" id="ARBA00022553"/>
    </source>
</evidence>
<dbReference type="AlphaFoldDB" id="K8DX76"/>
<organism evidence="11 12">
    <name type="scientific">Desulforamulus hydrothermalis Lam5 = DSM 18033</name>
    <dbReference type="NCBI Taxonomy" id="1121428"/>
    <lineage>
        <taxon>Bacteria</taxon>
        <taxon>Bacillati</taxon>
        <taxon>Bacillota</taxon>
        <taxon>Clostridia</taxon>
        <taxon>Eubacteriales</taxon>
        <taxon>Peptococcaceae</taxon>
        <taxon>Desulforamulus</taxon>
    </lineage>
</organism>
<dbReference type="CDD" id="cd00082">
    <property type="entry name" value="HisKA"/>
    <property type="match status" value="1"/>
</dbReference>
<dbReference type="InterPro" id="IPR003661">
    <property type="entry name" value="HisK_dim/P_dom"/>
</dbReference>
<proteinExistence type="predicted"/>
<evidence type="ECO:0000256" key="9">
    <source>
        <dbReference type="SAM" id="Phobius"/>
    </source>
</evidence>
<dbReference type="GO" id="GO:0000155">
    <property type="term" value="F:phosphorelay sensor kinase activity"/>
    <property type="evidence" value="ECO:0007669"/>
    <property type="project" value="InterPro"/>
</dbReference>
<name>K8DX76_9FIRM</name>
<dbReference type="SMART" id="SM00388">
    <property type="entry name" value="HisKA"/>
    <property type="match status" value="1"/>
</dbReference>
<dbReference type="eggNOG" id="COG3852">
    <property type="taxonomic scope" value="Bacteria"/>
</dbReference>
<dbReference type="InterPro" id="IPR003594">
    <property type="entry name" value="HATPase_dom"/>
</dbReference>
<keyword evidence="6 11" id="KW-0418">Kinase</keyword>
<evidence type="ECO:0000256" key="4">
    <source>
        <dbReference type="ARBA" id="ARBA00022679"/>
    </source>
</evidence>
<protein>
    <recommendedName>
        <fullName evidence="2">histidine kinase</fullName>
        <ecNumber evidence="2">2.7.13.3</ecNumber>
    </recommendedName>
</protein>
<keyword evidence="9" id="KW-0812">Transmembrane</keyword>